<feature type="signal peptide" evidence="2">
    <location>
        <begin position="1"/>
        <end position="16"/>
    </location>
</feature>
<organism evidence="3 4">
    <name type="scientific">Necator americanus</name>
    <name type="common">Human hookworm</name>
    <dbReference type="NCBI Taxonomy" id="51031"/>
    <lineage>
        <taxon>Eukaryota</taxon>
        <taxon>Metazoa</taxon>
        <taxon>Ecdysozoa</taxon>
        <taxon>Nematoda</taxon>
        <taxon>Chromadorea</taxon>
        <taxon>Rhabditida</taxon>
        <taxon>Rhabditina</taxon>
        <taxon>Rhabditomorpha</taxon>
        <taxon>Strongyloidea</taxon>
        <taxon>Ancylostomatidae</taxon>
        <taxon>Bunostominae</taxon>
        <taxon>Necator</taxon>
    </lineage>
</organism>
<dbReference type="EMBL" id="JAVFWL010000006">
    <property type="protein sequence ID" value="KAK6766970.1"/>
    <property type="molecule type" value="Genomic_DNA"/>
</dbReference>
<comment type="caution">
    <text evidence="3">The sequence shown here is derived from an EMBL/GenBank/DDBJ whole genome shotgun (WGS) entry which is preliminary data.</text>
</comment>
<feature type="region of interest" description="Disordered" evidence="1">
    <location>
        <begin position="467"/>
        <end position="496"/>
    </location>
</feature>
<keyword evidence="4" id="KW-1185">Reference proteome</keyword>
<feature type="region of interest" description="Disordered" evidence="1">
    <location>
        <begin position="867"/>
        <end position="897"/>
    </location>
</feature>
<keyword evidence="2" id="KW-0732">Signal</keyword>
<feature type="chain" id="PRO_5045247700" evidence="2">
    <location>
        <begin position="17"/>
        <end position="897"/>
    </location>
</feature>
<evidence type="ECO:0000256" key="1">
    <source>
        <dbReference type="SAM" id="MobiDB-lite"/>
    </source>
</evidence>
<feature type="compositionally biased region" description="Polar residues" evidence="1">
    <location>
        <begin position="478"/>
        <end position="496"/>
    </location>
</feature>
<evidence type="ECO:0000256" key="2">
    <source>
        <dbReference type="SAM" id="SignalP"/>
    </source>
</evidence>
<name>A0ABR1EWE3_NECAM</name>
<sequence length="897" mass="97365">MCMWWTLLLVVNAVNAQFNIFDDSSQHSSQITALGDNFGFRDALGAWSRVLRNMATRPQPMRVSPPNPRDFTIAPSIKREDLKLLREQKHNADNIINERLLYLLLPRIKGQSPFTTTASAITAATKPPVMMSTIFASKTTTAMAPTESVTSTTPVSRIKPTTTVTETTRTKKQYQEIKWSEEDMGEFRLNNSELAMLEKDYLRKLALLRIHRQARKNKHSVDYAKDDDGGEEIEEPPEMANITSTSDAQRIKNNRMDKNRFTAAFRNTSEEDFQERAKIETQIFSILNKTVEEQERKSSMAPERATFVEKTNNVEAAAEAPLRGVINEKGKDIEEFVEHSKAYAASLLSNQLIADPGATKYGTAGESEVRVTEGGQVIGATLPTATTNKHSSDKQQSISTAENVSALPTFTTTTERAGIKKVFSLTEAYEGVLKAEGSGDSEGTKRQHENTKHKITTFFQQGENATTTITPTTPKASMPSSETSTEAKAITTKRSTVQADISATDLARTDKQTSTPAFKQIPEAEEDYFSAVTDTEPSTTTHSSKRSTAVHNVHASASAYSEPKLAKVITPIAGIIDNIGPILAPLLRLRPGTAQAAAVRTYDTGVRDLDYSTSENSIIGYGTLLAREILNPGSLRKESEETQRALAAKIAQLKESVKHQSIGGGDTHTIPLREVISPTSQNIFISPLKSTNPKAFTQIASIPLAEQDGRNSQLSTLVRSQLPPYFIAPPPGYKGPLPPPPPPPPLLPVAELAPKEPKGTATVNTVNIAAQNTPSSSISDKPNFLPVVQTGTPSLVPDQSFTERSKRTLHRIPANHAADVAPANHYERDLPKVGSPLLEDSGLMVQGTPAELGLPLSTFGSFTSGGGGAKGFGGGRQPAESFDHTASADNPFPPFLA</sequence>
<feature type="region of interest" description="Disordered" evidence="1">
    <location>
        <begin position="145"/>
        <end position="169"/>
    </location>
</feature>
<protein>
    <submittedName>
        <fullName evidence="3">Uncharacterized protein</fullName>
    </submittedName>
</protein>
<dbReference type="Proteomes" id="UP001303046">
    <property type="component" value="Unassembled WGS sequence"/>
</dbReference>
<feature type="compositionally biased region" description="Low complexity" evidence="1">
    <location>
        <begin position="145"/>
        <end position="167"/>
    </location>
</feature>
<evidence type="ECO:0000313" key="3">
    <source>
        <dbReference type="EMBL" id="KAK6766970.1"/>
    </source>
</evidence>
<reference evidence="3 4" key="1">
    <citation type="submission" date="2023-08" db="EMBL/GenBank/DDBJ databases">
        <title>A Necator americanus chromosomal reference genome.</title>
        <authorList>
            <person name="Ilik V."/>
            <person name="Petrzelkova K.J."/>
            <person name="Pardy F."/>
            <person name="Fuh T."/>
            <person name="Niatou-Singa F.S."/>
            <person name="Gouil Q."/>
            <person name="Baker L."/>
            <person name="Ritchie M.E."/>
            <person name="Jex A.R."/>
            <person name="Gazzola D."/>
            <person name="Li H."/>
            <person name="Toshio Fujiwara R."/>
            <person name="Zhan B."/>
            <person name="Aroian R.V."/>
            <person name="Pafco B."/>
            <person name="Schwarz E.M."/>
        </authorList>
    </citation>
    <scope>NUCLEOTIDE SEQUENCE [LARGE SCALE GENOMIC DNA]</scope>
    <source>
        <strain evidence="3 4">Aroian</strain>
        <tissue evidence="3">Whole animal</tissue>
    </source>
</reference>
<feature type="compositionally biased region" description="Gly residues" evidence="1">
    <location>
        <begin position="867"/>
        <end position="876"/>
    </location>
</feature>
<gene>
    <name evidence="3" type="primary">Necator_chrX.g26480</name>
    <name evidence="3" type="ORF">RB195_026313</name>
</gene>
<evidence type="ECO:0000313" key="4">
    <source>
        <dbReference type="Proteomes" id="UP001303046"/>
    </source>
</evidence>
<accession>A0ABR1EWE3</accession>
<proteinExistence type="predicted"/>